<evidence type="ECO:0000256" key="2">
    <source>
        <dbReference type="ARBA" id="ARBA00022448"/>
    </source>
</evidence>
<comment type="subcellular location">
    <subcellularLocation>
        <location evidence="1">Cell membrane</location>
        <topology evidence="1">Multi-pass membrane protein</topology>
    </subcellularLocation>
</comment>
<sequence>MSTHELTASAAVETSKPASLRKIAAAAYIGTALEWYDFFLFGTMAAIVFAPLFFPGSDPSLSMIGAFLSFGVGFIARPVGAVIFGHIGDKYGRRSALVITIALMGVATTLIGVLPTFATAGIVAPILLTLLRAVQGVATGGEWGGATLLALENAPKKSRGFYAAIVQLGAPTGTLLSSGAVALAASLPGDAFLDWAWRVPFLVSIVLVGLAVWLRWNVEETPEFRKLAAANKTESLPVVEVFRSVPGRLAIGIAAYLFGNAGFFIITTFMIGYVTRTLGMPSTVILQGLTIGAVAQMVVLVLAGKLADRIGAGKTVALGYVICLALAFPIFALVDTRDNGLIMLAMVCGVGLSSISYAPIGALLTQLFPARLHYSGLGLSANLAGLIAGFMPAVATWFLMLSDNASWGPASLLATISLVSLIGTLLAMKVIKDDASKAVGE</sequence>
<gene>
    <name evidence="9" type="ORF">SAMN05216229_11665</name>
</gene>
<accession>A0A1I5XHM4</accession>
<keyword evidence="3" id="KW-1003">Cell membrane</keyword>
<keyword evidence="10" id="KW-1185">Reference proteome</keyword>
<dbReference type="InterPro" id="IPR036259">
    <property type="entry name" value="MFS_trans_sf"/>
</dbReference>
<feature type="transmembrane region" description="Helical" evidence="7">
    <location>
        <begin position="284"/>
        <end position="303"/>
    </location>
</feature>
<keyword evidence="6 7" id="KW-0472">Membrane</keyword>
<feature type="transmembrane region" description="Helical" evidence="7">
    <location>
        <begin position="60"/>
        <end position="84"/>
    </location>
</feature>
<organism evidence="9 10">
    <name type="scientific">Geopseudomonas sagittaria</name>
    <dbReference type="NCBI Taxonomy" id="1135990"/>
    <lineage>
        <taxon>Bacteria</taxon>
        <taxon>Pseudomonadati</taxon>
        <taxon>Pseudomonadota</taxon>
        <taxon>Gammaproteobacteria</taxon>
        <taxon>Pseudomonadales</taxon>
        <taxon>Pseudomonadaceae</taxon>
        <taxon>Geopseudomonas</taxon>
    </lineage>
</organism>
<evidence type="ECO:0000259" key="8">
    <source>
        <dbReference type="PROSITE" id="PS50850"/>
    </source>
</evidence>
<feature type="transmembrane region" description="Helical" evidence="7">
    <location>
        <begin position="340"/>
        <end position="364"/>
    </location>
</feature>
<keyword evidence="4 7" id="KW-0812">Transmembrane</keyword>
<protein>
    <submittedName>
        <fullName evidence="9">Na+/melibiose symporter</fullName>
    </submittedName>
</protein>
<dbReference type="SUPFAM" id="SSF103473">
    <property type="entry name" value="MFS general substrate transporter"/>
    <property type="match status" value="1"/>
</dbReference>
<evidence type="ECO:0000256" key="7">
    <source>
        <dbReference type="SAM" id="Phobius"/>
    </source>
</evidence>
<feature type="transmembrane region" description="Helical" evidence="7">
    <location>
        <begin position="195"/>
        <end position="216"/>
    </location>
</feature>
<dbReference type="AlphaFoldDB" id="A0A1I5XHM4"/>
<dbReference type="InterPro" id="IPR020846">
    <property type="entry name" value="MFS_dom"/>
</dbReference>
<evidence type="ECO:0000256" key="3">
    <source>
        <dbReference type="ARBA" id="ARBA00022475"/>
    </source>
</evidence>
<dbReference type="PANTHER" id="PTHR43045:SF1">
    <property type="entry name" value="SHIKIMATE TRANSPORTER"/>
    <property type="match status" value="1"/>
</dbReference>
<feature type="transmembrane region" description="Helical" evidence="7">
    <location>
        <begin position="315"/>
        <end position="334"/>
    </location>
</feature>
<feature type="transmembrane region" description="Helical" evidence="7">
    <location>
        <begin position="376"/>
        <end position="400"/>
    </location>
</feature>
<dbReference type="Proteomes" id="UP000243084">
    <property type="component" value="Unassembled WGS sequence"/>
</dbReference>
<feature type="transmembrane region" description="Helical" evidence="7">
    <location>
        <begin position="249"/>
        <end position="272"/>
    </location>
</feature>
<keyword evidence="2" id="KW-0813">Transport</keyword>
<dbReference type="Pfam" id="PF07690">
    <property type="entry name" value="MFS_1"/>
    <property type="match status" value="1"/>
</dbReference>
<feature type="transmembrane region" description="Helical" evidence="7">
    <location>
        <begin position="96"/>
        <end position="114"/>
    </location>
</feature>
<evidence type="ECO:0000256" key="4">
    <source>
        <dbReference type="ARBA" id="ARBA00022692"/>
    </source>
</evidence>
<dbReference type="GO" id="GO:0022857">
    <property type="term" value="F:transmembrane transporter activity"/>
    <property type="evidence" value="ECO:0007669"/>
    <property type="project" value="InterPro"/>
</dbReference>
<dbReference type="InterPro" id="IPR005829">
    <property type="entry name" value="Sugar_transporter_CS"/>
</dbReference>
<feature type="transmembrane region" description="Helical" evidence="7">
    <location>
        <begin position="161"/>
        <end position="183"/>
    </location>
</feature>
<feature type="domain" description="Major facilitator superfamily (MFS) profile" evidence="8">
    <location>
        <begin position="23"/>
        <end position="435"/>
    </location>
</feature>
<proteinExistence type="predicted"/>
<dbReference type="PANTHER" id="PTHR43045">
    <property type="entry name" value="SHIKIMATE TRANSPORTER"/>
    <property type="match status" value="1"/>
</dbReference>
<name>A0A1I5XHM4_9GAMM</name>
<dbReference type="PROSITE" id="PS00217">
    <property type="entry name" value="SUGAR_TRANSPORT_2"/>
    <property type="match status" value="1"/>
</dbReference>
<dbReference type="GO" id="GO:0005886">
    <property type="term" value="C:plasma membrane"/>
    <property type="evidence" value="ECO:0007669"/>
    <property type="project" value="UniProtKB-SubCell"/>
</dbReference>
<evidence type="ECO:0000256" key="5">
    <source>
        <dbReference type="ARBA" id="ARBA00022989"/>
    </source>
</evidence>
<dbReference type="CDD" id="cd17369">
    <property type="entry name" value="MFS_ShiA_like"/>
    <property type="match status" value="1"/>
</dbReference>
<feature type="transmembrane region" description="Helical" evidence="7">
    <location>
        <begin position="35"/>
        <end position="54"/>
    </location>
</feature>
<keyword evidence="5 7" id="KW-1133">Transmembrane helix</keyword>
<evidence type="ECO:0000313" key="10">
    <source>
        <dbReference type="Proteomes" id="UP000243084"/>
    </source>
</evidence>
<feature type="transmembrane region" description="Helical" evidence="7">
    <location>
        <begin position="406"/>
        <end position="427"/>
    </location>
</feature>
<evidence type="ECO:0000313" key="9">
    <source>
        <dbReference type="EMBL" id="SFQ31306.1"/>
    </source>
</evidence>
<feature type="transmembrane region" description="Helical" evidence="7">
    <location>
        <begin position="120"/>
        <end position="140"/>
    </location>
</feature>
<dbReference type="EMBL" id="FOXM01000016">
    <property type="protein sequence ID" value="SFQ31306.1"/>
    <property type="molecule type" value="Genomic_DNA"/>
</dbReference>
<evidence type="ECO:0000256" key="6">
    <source>
        <dbReference type="ARBA" id="ARBA00023136"/>
    </source>
</evidence>
<dbReference type="PROSITE" id="PS50850">
    <property type="entry name" value="MFS"/>
    <property type="match status" value="1"/>
</dbReference>
<dbReference type="Gene3D" id="1.20.1250.20">
    <property type="entry name" value="MFS general substrate transporter like domains"/>
    <property type="match status" value="2"/>
</dbReference>
<evidence type="ECO:0000256" key="1">
    <source>
        <dbReference type="ARBA" id="ARBA00004651"/>
    </source>
</evidence>
<dbReference type="InterPro" id="IPR011701">
    <property type="entry name" value="MFS"/>
</dbReference>
<reference evidence="10" key="1">
    <citation type="submission" date="2016-10" db="EMBL/GenBank/DDBJ databases">
        <authorList>
            <person name="Varghese N."/>
            <person name="Submissions S."/>
        </authorList>
    </citation>
    <scope>NUCLEOTIDE SEQUENCE [LARGE SCALE GENOMIC DNA]</scope>
    <source>
        <strain evidence="10">JCM 18195</strain>
    </source>
</reference>